<feature type="chain" id="PRO_5045144176" evidence="6">
    <location>
        <begin position="19"/>
        <end position="316"/>
    </location>
</feature>
<accession>A0ABW5Y228</accession>
<dbReference type="InterPro" id="IPR006127">
    <property type="entry name" value="ZnuA-like"/>
</dbReference>
<dbReference type="PROSITE" id="PS51257">
    <property type="entry name" value="PROKAR_LIPOPROTEIN"/>
    <property type="match status" value="1"/>
</dbReference>
<dbReference type="PANTHER" id="PTHR42953">
    <property type="entry name" value="HIGH-AFFINITY ZINC UPTAKE SYSTEM PROTEIN ZNUA-RELATED"/>
    <property type="match status" value="1"/>
</dbReference>
<evidence type="ECO:0000256" key="1">
    <source>
        <dbReference type="ARBA" id="ARBA00022448"/>
    </source>
</evidence>
<evidence type="ECO:0000256" key="4">
    <source>
        <dbReference type="SAM" id="Coils"/>
    </source>
</evidence>
<feature type="region of interest" description="Disordered" evidence="5">
    <location>
        <begin position="117"/>
        <end position="142"/>
    </location>
</feature>
<feature type="coiled-coil region" evidence="4">
    <location>
        <begin position="174"/>
        <end position="201"/>
    </location>
</feature>
<dbReference type="InterPro" id="IPR006129">
    <property type="entry name" value="AdhesinB"/>
</dbReference>
<dbReference type="PANTHER" id="PTHR42953:SF8">
    <property type="entry name" value="ZINT DOMAIN-CONTAINING PROTEIN"/>
    <property type="match status" value="1"/>
</dbReference>
<name>A0ABW5Y228_9BACL</name>
<dbReference type="RefSeq" id="WP_380148109.1">
    <property type="nucleotide sequence ID" value="NZ_JBHUOR010000113.1"/>
</dbReference>
<dbReference type="InterPro" id="IPR006128">
    <property type="entry name" value="Lipoprotein_PsaA-like"/>
</dbReference>
<dbReference type="PRINTS" id="PR00691">
    <property type="entry name" value="ADHESINB"/>
</dbReference>
<evidence type="ECO:0000256" key="6">
    <source>
        <dbReference type="SAM" id="SignalP"/>
    </source>
</evidence>
<comment type="similarity">
    <text evidence="3">Belongs to the bacterial solute-binding protein 9 family.</text>
</comment>
<evidence type="ECO:0000256" key="5">
    <source>
        <dbReference type="SAM" id="MobiDB-lite"/>
    </source>
</evidence>
<gene>
    <name evidence="7" type="ORF">ACFSY7_12710</name>
</gene>
<keyword evidence="1 3" id="KW-0813">Transport</keyword>
<keyword evidence="4" id="KW-0175">Coiled coil</keyword>
<dbReference type="Gene3D" id="3.40.50.1980">
    <property type="entry name" value="Nitrogenase molybdenum iron protein domain"/>
    <property type="match status" value="2"/>
</dbReference>
<evidence type="ECO:0000313" key="7">
    <source>
        <dbReference type="EMBL" id="MFD2869348.1"/>
    </source>
</evidence>
<protein>
    <submittedName>
        <fullName evidence="7">Metal ABC transporter solute-binding protein, Zn/Mn family</fullName>
    </submittedName>
</protein>
<dbReference type="Proteomes" id="UP001597568">
    <property type="component" value="Unassembled WGS sequence"/>
</dbReference>
<dbReference type="InterPro" id="IPR050492">
    <property type="entry name" value="Bact_metal-bind_prot9"/>
</dbReference>
<evidence type="ECO:0000256" key="3">
    <source>
        <dbReference type="RuleBase" id="RU003512"/>
    </source>
</evidence>
<dbReference type="Pfam" id="PF01297">
    <property type="entry name" value="ZnuA"/>
    <property type="match status" value="1"/>
</dbReference>
<comment type="caution">
    <text evidence="7">The sequence shown here is derived from an EMBL/GenBank/DDBJ whole genome shotgun (WGS) entry which is preliminary data.</text>
</comment>
<organism evidence="7 8">
    <name type="scientific">Kurthia populi</name>
    <dbReference type="NCBI Taxonomy" id="1562132"/>
    <lineage>
        <taxon>Bacteria</taxon>
        <taxon>Bacillati</taxon>
        <taxon>Bacillota</taxon>
        <taxon>Bacilli</taxon>
        <taxon>Bacillales</taxon>
        <taxon>Caryophanaceae</taxon>
        <taxon>Kurthia</taxon>
    </lineage>
</organism>
<evidence type="ECO:0000256" key="2">
    <source>
        <dbReference type="ARBA" id="ARBA00022729"/>
    </source>
</evidence>
<reference evidence="8" key="1">
    <citation type="journal article" date="2019" name="Int. J. Syst. Evol. Microbiol.">
        <title>The Global Catalogue of Microorganisms (GCM) 10K type strain sequencing project: providing services to taxonomists for standard genome sequencing and annotation.</title>
        <authorList>
            <consortium name="The Broad Institute Genomics Platform"/>
            <consortium name="The Broad Institute Genome Sequencing Center for Infectious Disease"/>
            <person name="Wu L."/>
            <person name="Ma J."/>
        </authorList>
    </citation>
    <scope>NUCLEOTIDE SEQUENCE [LARGE SCALE GENOMIC DNA]</scope>
    <source>
        <strain evidence="8">KCTC 33522</strain>
    </source>
</reference>
<sequence>MKKILSFIVLALTAILLAACGNDGSKSTNSSDKVAIYTTVYPLQYFAEQIGGEHVEVSSIYPPGTNEHTFEPTQQDMMKLADSDLFFYIGLGLEGFVDNAKKTLANENVSMIETTHGIDEEKLHASTATHEHEHEEDDHHHGDVDPHVWLSPVISQDLALSIKNELVKKDAKHKADYEKNYDALVKKLQQLDNDYKTMAKDAETKEFYVSHAAFGYIAGTYGLKQVSVAGLNSQDEPSQKELTQIVAQAKKDNIQYILFEQNVSSKLAAVIQNDIGAKDLTAHNLSVLTKEDIAAKRDYFSIMEDNLETFKTALSK</sequence>
<dbReference type="SUPFAM" id="SSF53807">
    <property type="entry name" value="Helical backbone' metal receptor"/>
    <property type="match status" value="1"/>
</dbReference>
<keyword evidence="8" id="KW-1185">Reference proteome</keyword>
<dbReference type="EMBL" id="JBHUOR010000113">
    <property type="protein sequence ID" value="MFD2869348.1"/>
    <property type="molecule type" value="Genomic_DNA"/>
</dbReference>
<keyword evidence="2 6" id="KW-0732">Signal</keyword>
<proteinExistence type="inferred from homology"/>
<dbReference type="PRINTS" id="PR00690">
    <property type="entry name" value="ADHESNFAMILY"/>
</dbReference>
<evidence type="ECO:0000313" key="8">
    <source>
        <dbReference type="Proteomes" id="UP001597568"/>
    </source>
</evidence>
<feature type="signal peptide" evidence="6">
    <location>
        <begin position="1"/>
        <end position="18"/>
    </location>
</feature>